<dbReference type="PANTHER" id="PTHR30589">
    <property type="entry name" value="PROLIPOPROTEIN DIACYLGLYCERYL TRANSFERASE"/>
    <property type="match status" value="1"/>
</dbReference>
<dbReference type="HAMAP" id="MF_01147">
    <property type="entry name" value="Lgt"/>
    <property type="match status" value="1"/>
</dbReference>
<dbReference type="GO" id="GO:0042158">
    <property type="term" value="P:lipoprotein biosynthetic process"/>
    <property type="evidence" value="ECO:0007669"/>
    <property type="project" value="UniProtKB-UniRule"/>
</dbReference>
<keyword evidence="6 7" id="KW-0472">Membrane</keyword>
<dbReference type="GO" id="GO:0005886">
    <property type="term" value="C:plasma membrane"/>
    <property type="evidence" value="ECO:0007669"/>
    <property type="project" value="UniProtKB-SubCell"/>
</dbReference>
<gene>
    <name evidence="7" type="primary">lgt</name>
    <name evidence="8" type="ORF">SAMN05444285_12650</name>
</gene>
<dbReference type="EC" id="2.5.1.145" evidence="7"/>
<evidence type="ECO:0000313" key="9">
    <source>
        <dbReference type="Proteomes" id="UP000181981"/>
    </source>
</evidence>
<comment type="catalytic activity">
    <reaction evidence="7">
        <text>L-cysteinyl-[prolipoprotein] + a 1,2-diacyl-sn-glycero-3-phospho-(1'-sn-glycerol) = an S-1,2-diacyl-sn-glyceryl-L-cysteinyl-[prolipoprotein] + sn-glycerol 1-phosphate + H(+)</text>
        <dbReference type="Rhea" id="RHEA:56712"/>
        <dbReference type="Rhea" id="RHEA-COMP:14679"/>
        <dbReference type="Rhea" id="RHEA-COMP:14680"/>
        <dbReference type="ChEBI" id="CHEBI:15378"/>
        <dbReference type="ChEBI" id="CHEBI:29950"/>
        <dbReference type="ChEBI" id="CHEBI:57685"/>
        <dbReference type="ChEBI" id="CHEBI:64716"/>
        <dbReference type="ChEBI" id="CHEBI:140658"/>
        <dbReference type="EC" id="2.5.1.145"/>
    </reaction>
</comment>
<protein>
    <recommendedName>
        <fullName evidence="7">Phosphatidylglycerol--prolipoprotein diacylglyceryl transferase</fullName>
        <ecNumber evidence="7">2.5.1.145</ecNumber>
    </recommendedName>
</protein>
<keyword evidence="4 7" id="KW-0812">Transmembrane</keyword>
<keyword evidence="5 7" id="KW-1133">Transmembrane helix</keyword>
<comment type="function">
    <text evidence="7">Catalyzes the transfer of the diacylglyceryl group from phosphatidylglycerol to the sulfhydryl group of the N-terminal cysteine of a prolipoprotein, the first step in the formation of mature lipoproteins.</text>
</comment>
<dbReference type="Proteomes" id="UP000181981">
    <property type="component" value="Unassembled WGS sequence"/>
</dbReference>
<evidence type="ECO:0000256" key="1">
    <source>
        <dbReference type="ARBA" id="ARBA00007150"/>
    </source>
</evidence>
<evidence type="ECO:0000256" key="7">
    <source>
        <dbReference type="HAMAP-Rule" id="MF_01147"/>
    </source>
</evidence>
<dbReference type="PANTHER" id="PTHR30589:SF0">
    <property type="entry name" value="PHOSPHATIDYLGLYCEROL--PROLIPOPROTEIN DIACYLGLYCERYL TRANSFERASE"/>
    <property type="match status" value="1"/>
</dbReference>
<evidence type="ECO:0000313" key="8">
    <source>
        <dbReference type="EMBL" id="SET86991.1"/>
    </source>
</evidence>
<keyword evidence="3 7" id="KW-0808">Transferase</keyword>
<feature type="transmembrane region" description="Helical" evidence="7">
    <location>
        <begin position="26"/>
        <end position="44"/>
    </location>
</feature>
<evidence type="ECO:0000256" key="3">
    <source>
        <dbReference type="ARBA" id="ARBA00022679"/>
    </source>
</evidence>
<comment type="pathway">
    <text evidence="7">Protein modification; lipoprotein biosynthesis (diacylglyceryl transfer).</text>
</comment>
<organism evidence="8 9">
    <name type="scientific">Draconibacterium orientale</name>
    <dbReference type="NCBI Taxonomy" id="1168034"/>
    <lineage>
        <taxon>Bacteria</taxon>
        <taxon>Pseudomonadati</taxon>
        <taxon>Bacteroidota</taxon>
        <taxon>Bacteroidia</taxon>
        <taxon>Marinilabiliales</taxon>
        <taxon>Prolixibacteraceae</taxon>
        <taxon>Draconibacterium</taxon>
    </lineage>
</organism>
<sequence>MNMISLLNFIHWNVDPEIFSLGPLSIRWYGLLFASGFLIGYYIGEKMLKSENVNQKWIDSLFFYIIIATVVGARLGHVFFYGWDYYSQNPGEIIKVWHGGLASHGGALGILIAMYLHSKWITKRTMLWTLDRIVVPTALVAAFIRTGNLMNSEIYGIQTALPWGIIFERNGETVAKHPTQVYEALAYLISFGVLTYLYWKTSAKNRPGLLLGAFFVLIFSARFFIEFIKEDQEAFEAGMALNMGQWLSVPFVVIGALLVYRAITKPEVVFKNNKN</sequence>
<evidence type="ECO:0000256" key="5">
    <source>
        <dbReference type="ARBA" id="ARBA00022989"/>
    </source>
</evidence>
<evidence type="ECO:0000256" key="2">
    <source>
        <dbReference type="ARBA" id="ARBA00022475"/>
    </source>
</evidence>
<keyword evidence="2 7" id="KW-1003">Cell membrane</keyword>
<dbReference type="Pfam" id="PF01790">
    <property type="entry name" value="LGT"/>
    <property type="match status" value="1"/>
</dbReference>
<name>A0A1I0HSK3_9BACT</name>
<keyword evidence="8" id="KW-0449">Lipoprotein</keyword>
<accession>A0A1I0HSK3</accession>
<dbReference type="NCBIfam" id="TIGR00544">
    <property type="entry name" value="lgt"/>
    <property type="match status" value="1"/>
</dbReference>
<dbReference type="AlphaFoldDB" id="A0A1I0HSK3"/>
<feature type="transmembrane region" description="Helical" evidence="7">
    <location>
        <begin position="245"/>
        <end position="263"/>
    </location>
</feature>
<dbReference type="UniPathway" id="UPA00664"/>
<evidence type="ECO:0000256" key="6">
    <source>
        <dbReference type="ARBA" id="ARBA00023136"/>
    </source>
</evidence>
<reference evidence="8 9" key="1">
    <citation type="submission" date="2016-10" db="EMBL/GenBank/DDBJ databases">
        <authorList>
            <person name="de Groot N.N."/>
        </authorList>
    </citation>
    <scope>NUCLEOTIDE SEQUENCE [LARGE SCALE GENOMIC DNA]</scope>
    <source>
        <strain evidence="8 9">DSM 25947</strain>
    </source>
</reference>
<feature type="transmembrane region" description="Helical" evidence="7">
    <location>
        <begin position="56"/>
        <end position="76"/>
    </location>
</feature>
<comment type="similarity">
    <text evidence="1 7">Belongs to the Lgt family.</text>
</comment>
<dbReference type="InterPro" id="IPR001640">
    <property type="entry name" value="Lgt"/>
</dbReference>
<feature type="binding site" evidence="7">
    <location>
        <position position="145"/>
    </location>
    <ligand>
        <name>a 1,2-diacyl-sn-glycero-3-phospho-(1'-sn-glycerol)</name>
        <dbReference type="ChEBI" id="CHEBI:64716"/>
    </ligand>
</feature>
<evidence type="ECO:0000256" key="4">
    <source>
        <dbReference type="ARBA" id="ARBA00022692"/>
    </source>
</evidence>
<feature type="transmembrane region" description="Helical" evidence="7">
    <location>
        <begin position="208"/>
        <end position="225"/>
    </location>
</feature>
<comment type="subcellular location">
    <subcellularLocation>
        <location evidence="7">Cell membrane</location>
        <topology evidence="7">Multi-pass membrane protein</topology>
    </subcellularLocation>
</comment>
<feature type="transmembrane region" description="Helical" evidence="7">
    <location>
        <begin position="96"/>
        <end position="115"/>
    </location>
</feature>
<proteinExistence type="inferred from homology"/>
<dbReference type="EMBL" id="FOHT01000026">
    <property type="protein sequence ID" value="SET86991.1"/>
    <property type="molecule type" value="Genomic_DNA"/>
</dbReference>
<dbReference type="GO" id="GO:0008961">
    <property type="term" value="F:phosphatidylglycerol-prolipoprotein diacylglyceryl transferase activity"/>
    <property type="evidence" value="ECO:0007669"/>
    <property type="project" value="UniProtKB-UniRule"/>
</dbReference>